<evidence type="ECO:0000256" key="1">
    <source>
        <dbReference type="SAM" id="SignalP"/>
    </source>
</evidence>
<name>A0A023G279_AMBPA</name>
<accession>A0A023G279</accession>
<dbReference type="AlphaFoldDB" id="A0A023G279"/>
<organism evidence="2">
    <name type="scientific">Amblyomma parvum</name>
    <name type="common">South American tick</name>
    <dbReference type="NCBI Taxonomy" id="251391"/>
    <lineage>
        <taxon>Eukaryota</taxon>
        <taxon>Metazoa</taxon>
        <taxon>Ecdysozoa</taxon>
        <taxon>Arthropoda</taxon>
        <taxon>Chelicerata</taxon>
        <taxon>Arachnida</taxon>
        <taxon>Acari</taxon>
        <taxon>Parasitiformes</taxon>
        <taxon>Ixodida</taxon>
        <taxon>Ixodoidea</taxon>
        <taxon>Ixodidae</taxon>
        <taxon>Amblyomminae</taxon>
        <taxon>Amblyomma</taxon>
    </lineage>
</organism>
<protein>
    <submittedName>
        <fullName evidence="2">Putative secreted protein</fullName>
    </submittedName>
</protein>
<evidence type="ECO:0000313" key="2">
    <source>
        <dbReference type="EMBL" id="JAC27138.1"/>
    </source>
</evidence>
<feature type="chain" id="PRO_5001520463" evidence="1">
    <location>
        <begin position="19"/>
        <end position="103"/>
    </location>
</feature>
<keyword evidence="1" id="KW-0732">Signal</keyword>
<dbReference type="EMBL" id="GBBL01000182">
    <property type="protein sequence ID" value="JAC27138.1"/>
    <property type="molecule type" value="mRNA"/>
</dbReference>
<sequence length="103" mass="10938">MLLALFCLSAFSIVPLDACLDVKCLAVPCSNKCTCTGPAVCKHAAGHCQIYQACVFVEYDFLVPVLGLAETCTLGKRGACLHSSCEVLCLVFNLPPLSVVISR</sequence>
<proteinExistence type="evidence at transcript level"/>
<feature type="signal peptide" evidence="1">
    <location>
        <begin position="1"/>
        <end position="18"/>
    </location>
</feature>
<reference evidence="2" key="1">
    <citation type="submission" date="2014-03" db="EMBL/GenBank/DDBJ databases">
        <title>The sialotranscriptome of Amblyomma triste, Amblyomma parvum and Amblyomma cajennense ticks, uncovered by 454-based RNA-seq.</title>
        <authorList>
            <person name="Garcia G.R."/>
            <person name="Gardinassi L.G."/>
            <person name="Ribeiro J.M."/>
            <person name="Anatrielo E."/>
            <person name="Ferreira B.R."/>
            <person name="Moreira H.N."/>
            <person name="Mafra C."/>
            <person name="Olegario M.M."/>
            <person name="Szabo P.J."/>
            <person name="Miranda-Santos I.K."/>
            <person name="Maruyama S.R."/>
        </authorList>
    </citation>
    <scope>NUCLEOTIDE SEQUENCE</scope>
    <source>
        <strain evidence="2">Araguapaz</strain>
        <tissue evidence="2">Salivary glands</tissue>
    </source>
</reference>